<feature type="transmembrane region" description="Helical" evidence="2">
    <location>
        <begin position="6"/>
        <end position="28"/>
    </location>
</feature>
<feature type="region of interest" description="Disordered" evidence="1">
    <location>
        <begin position="74"/>
        <end position="100"/>
    </location>
</feature>
<name>A0ABT3HIC3_9HYPH</name>
<proteinExistence type="predicted"/>
<gene>
    <name evidence="3" type="ORF">M2319_004533</name>
</gene>
<keyword evidence="4" id="KW-1185">Reference proteome</keyword>
<keyword evidence="2" id="KW-0472">Membrane</keyword>
<protein>
    <submittedName>
        <fullName evidence="3">Flp pilus assembly protein TadB</fullName>
    </submittedName>
</protein>
<comment type="caution">
    <text evidence="3">The sequence shown here is derived from an EMBL/GenBank/DDBJ whole genome shotgun (WGS) entry which is preliminary data.</text>
</comment>
<sequence length="100" mass="11034">MMEGAGYSVTIFVALVVAVTALIGAFMVSRRGASKMLRPRGSDATAEALSELAAELRRANDLLEARVADHEERLKRLERDHDQKMPRDGVPQDAPDRDEN</sequence>
<reference evidence="4" key="1">
    <citation type="submission" date="2023-07" db="EMBL/GenBank/DDBJ databases">
        <title>Genome sequencing of Purple Non-Sulfur Bacteria from various extreme environments.</title>
        <authorList>
            <person name="Mayer M."/>
        </authorList>
    </citation>
    <scope>NUCLEOTIDE SEQUENCE [LARGE SCALE GENOMIC DNA]</scope>
    <source>
        <strain evidence="4">DSM 17935</strain>
    </source>
</reference>
<dbReference type="EMBL" id="JAOQNS010000020">
    <property type="protein sequence ID" value="MCW2310167.1"/>
    <property type="molecule type" value="Genomic_DNA"/>
</dbReference>
<keyword evidence="2" id="KW-0812">Transmembrane</keyword>
<evidence type="ECO:0000256" key="2">
    <source>
        <dbReference type="SAM" id="Phobius"/>
    </source>
</evidence>
<feature type="compositionally biased region" description="Basic and acidic residues" evidence="1">
    <location>
        <begin position="74"/>
        <end position="87"/>
    </location>
</feature>
<dbReference type="RefSeq" id="WP_264603741.1">
    <property type="nucleotide sequence ID" value="NZ_JAOQNS010000020.1"/>
</dbReference>
<evidence type="ECO:0000313" key="3">
    <source>
        <dbReference type="EMBL" id="MCW2310167.1"/>
    </source>
</evidence>
<evidence type="ECO:0000256" key="1">
    <source>
        <dbReference type="SAM" id="MobiDB-lite"/>
    </source>
</evidence>
<accession>A0ABT3HIC3</accession>
<dbReference type="Proteomes" id="UP001209755">
    <property type="component" value="Unassembled WGS sequence"/>
</dbReference>
<organism evidence="3 4">
    <name type="scientific">Rhodobium gokarnense</name>
    <dbReference type="NCBI Taxonomy" id="364296"/>
    <lineage>
        <taxon>Bacteria</taxon>
        <taxon>Pseudomonadati</taxon>
        <taxon>Pseudomonadota</taxon>
        <taxon>Alphaproteobacteria</taxon>
        <taxon>Hyphomicrobiales</taxon>
        <taxon>Rhodobiaceae</taxon>
        <taxon>Rhodobium</taxon>
    </lineage>
</organism>
<evidence type="ECO:0000313" key="4">
    <source>
        <dbReference type="Proteomes" id="UP001209755"/>
    </source>
</evidence>
<keyword evidence="2" id="KW-1133">Transmembrane helix</keyword>